<evidence type="ECO:0000256" key="1">
    <source>
        <dbReference type="ARBA" id="ARBA00022801"/>
    </source>
</evidence>
<dbReference type="InterPro" id="IPR029058">
    <property type="entry name" value="AB_hydrolase_fold"/>
</dbReference>
<reference evidence="6" key="1">
    <citation type="submission" date="2010-05" db="EMBL/GenBank/DDBJ databases">
        <title>The genome sequence of Magnaporthe poae strain ATCC 64411.</title>
        <authorList>
            <person name="Ma L.-J."/>
            <person name="Dead R."/>
            <person name="Young S."/>
            <person name="Zeng Q."/>
            <person name="Koehrsen M."/>
            <person name="Alvarado L."/>
            <person name="Berlin A."/>
            <person name="Chapman S.B."/>
            <person name="Chen Z."/>
            <person name="Freedman E."/>
            <person name="Gellesch M."/>
            <person name="Goldberg J."/>
            <person name="Griggs A."/>
            <person name="Gujja S."/>
            <person name="Heilman E.R."/>
            <person name="Heiman D."/>
            <person name="Hepburn T."/>
            <person name="Howarth C."/>
            <person name="Jen D."/>
            <person name="Larson L."/>
            <person name="Mehta T."/>
            <person name="Neiman D."/>
            <person name="Pearson M."/>
            <person name="Roberts A."/>
            <person name="Saif S."/>
            <person name="Shea T."/>
            <person name="Shenoy N."/>
            <person name="Sisk P."/>
            <person name="Stolte C."/>
            <person name="Sykes S."/>
            <person name="Walk T."/>
            <person name="White J."/>
            <person name="Yandava C."/>
            <person name="Haas B."/>
            <person name="Nusbaum C."/>
            <person name="Birren B."/>
        </authorList>
    </citation>
    <scope>NUCLEOTIDE SEQUENCE [LARGE SCALE GENOMIC DNA]</scope>
    <source>
        <strain evidence="6">ATCC 64411 / 73-15</strain>
    </source>
</reference>
<protein>
    <submittedName>
        <fullName evidence="4">Epoxide hydrolase 2</fullName>
    </submittedName>
</protein>
<dbReference type="eggNOG" id="KOG4178">
    <property type="taxonomic scope" value="Eukaryota"/>
</dbReference>
<dbReference type="EMBL" id="ADBL01001139">
    <property type="status" value="NOT_ANNOTATED_CDS"/>
    <property type="molecule type" value="Genomic_DNA"/>
</dbReference>
<evidence type="ECO:0000313" key="5">
    <source>
        <dbReference type="EnsemblFungi" id="MAPG_04885T0"/>
    </source>
</evidence>
<comment type="similarity">
    <text evidence="2">Belongs to the AB hydrolase superfamily. Epoxide hydrolase family.</text>
</comment>
<dbReference type="OMA" id="CHGFPGL"/>
<proteinExistence type="inferred from homology"/>
<dbReference type="Gene3D" id="3.40.50.1820">
    <property type="entry name" value="alpha/beta hydrolase"/>
    <property type="match status" value="1"/>
</dbReference>
<dbReference type="Pfam" id="PF00561">
    <property type="entry name" value="Abhydrolase_1"/>
    <property type="match status" value="1"/>
</dbReference>
<dbReference type="OrthoDB" id="408373at2759"/>
<sequence>MSTPLAPDDARVTHHTVQTGDKTYHYLQSLPSAAPRGTILLLHGWPDSAWTWRHQIPALTSPPLSLRVIAPDMLGYGATSAPDDPREYSMKKMSSHMRELVRHVTADDDDKRVLLMGHDWGAAMAWRMAAIWTPDILKGVVALNVPYFPPDRGDFVDLEAYTAKVPSLRYQRQLAGEEAVAIIDDPANSHANLRGFVNGIYDGHGPNGERAFTVSDGVQKPETLAVIGPAKLMSQEWVDVYVRHFAQRSFRGPTNWYRTRRVNYDDERGVEVAPLQLPSMIVMAAGDKALPPALADGMEKRFAEGALRKEVVDGGHWAHWQHAERVNELLVDFLGGVLAGGAKL</sequence>
<dbReference type="InterPro" id="IPR000073">
    <property type="entry name" value="AB_hydrolase_1"/>
</dbReference>
<dbReference type="EMBL" id="GL876969">
    <property type="protein sequence ID" value="KLU85865.1"/>
    <property type="molecule type" value="Genomic_DNA"/>
</dbReference>
<dbReference type="Proteomes" id="UP000011715">
    <property type="component" value="Unassembled WGS sequence"/>
</dbReference>
<dbReference type="VEuPathDB" id="FungiDB:MAPG_04885"/>
<dbReference type="PANTHER" id="PTHR43329">
    <property type="entry name" value="EPOXIDE HYDROLASE"/>
    <property type="match status" value="1"/>
</dbReference>
<evidence type="ECO:0000256" key="2">
    <source>
        <dbReference type="ARBA" id="ARBA00038334"/>
    </source>
</evidence>
<reference evidence="4" key="3">
    <citation type="submission" date="2011-03" db="EMBL/GenBank/DDBJ databases">
        <title>Annotation of Magnaporthe poae ATCC 64411.</title>
        <authorList>
            <person name="Ma L.-J."/>
            <person name="Dead R."/>
            <person name="Young S.K."/>
            <person name="Zeng Q."/>
            <person name="Gargeya S."/>
            <person name="Fitzgerald M."/>
            <person name="Haas B."/>
            <person name="Abouelleil A."/>
            <person name="Alvarado L."/>
            <person name="Arachchi H.M."/>
            <person name="Berlin A."/>
            <person name="Brown A."/>
            <person name="Chapman S.B."/>
            <person name="Chen Z."/>
            <person name="Dunbar C."/>
            <person name="Freedman E."/>
            <person name="Gearin G."/>
            <person name="Gellesch M."/>
            <person name="Goldberg J."/>
            <person name="Griggs A."/>
            <person name="Gujja S."/>
            <person name="Heiman D."/>
            <person name="Howarth C."/>
            <person name="Larson L."/>
            <person name="Lui A."/>
            <person name="MacDonald P.J.P."/>
            <person name="Mehta T."/>
            <person name="Montmayeur A."/>
            <person name="Murphy C."/>
            <person name="Neiman D."/>
            <person name="Pearson M."/>
            <person name="Priest M."/>
            <person name="Roberts A."/>
            <person name="Saif S."/>
            <person name="Shea T."/>
            <person name="Shenoy N."/>
            <person name="Sisk P."/>
            <person name="Stolte C."/>
            <person name="Sykes S."/>
            <person name="Yandava C."/>
            <person name="Wortman J."/>
            <person name="Nusbaum C."/>
            <person name="Birren B."/>
        </authorList>
    </citation>
    <scope>NUCLEOTIDE SEQUENCE</scope>
    <source>
        <strain evidence="4">ATCC 64411</strain>
    </source>
</reference>
<dbReference type="AlphaFoldDB" id="A0A0C4DXX8"/>
<reference evidence="5" key="4">
    <citation type="journal article" date="2015" name="G3 (Bethesda)">
        <title>Genome sequences of three phytopathogenic species of the Magnaporthaceae family of fungi.</title>
        <authorList>
            <person name="Okagaki L.H."/>
            <person name="Nunes C.C."/>
            <person name="Sailsbery J."/>
            <person name="Clay B."/>
            <person name="Brown D."/>
            <person name="John T."/>
            <person name="Oh Y."/>
            <person name="Young N."/>
            <person name="Fitzgerald M."/>
            <person name="Haas B.J."/>
            <person name="Zeng Q."/>
            <person name="Young S."/>
            <person name="Adiconis X."/>
            <person name="Fan L."/>
            <person name="Levin J.Z."/>
            <person name="Mitchell T.K."/>
            <person name="Okubara P.A."/>
            <person name="Farman M.L."/>
            <person name="Kohn L.M."/>
            <person name="Birren B."/>
            <person name="Ma L.-J."/>
            <person name="Dean R.A."/>
        </authorList>
    </citation>
    <scope>NUCLEOTIDE SEQUENCE</scope>
    <source>
        <strain evidence="5">ATCC 64411 / 73-15</strain>
    </source>
</reference>
<reference evidence="4" key="2">
    <citation type="submission" date="2010-05" db="EMBL/GenBank/DDBJ databases">
        <title>The Genome Sequence of Magnaporthe poae strain ATCC 64411.</title>
        <authorList>
            <consortium name="The Broad Institute Genome Sequencing Platform"/>
            <consortium name="Broad Institute Genome Sequencing Center for Infectious Disease"/>
            <person name="Ma L.-J."/>
            <person name="Dead R."/>
            <person name="Young S."/>
            <person name="Zeng Q."/>
            <person name="Koehrsen M."/>
            <person name="Alvarado L."/>
            <person name="Berlin A."/>
            <person name="Chapman S.B."/>
            <person name="Chen Z."/>
            <person name="Freedman E."/>
            <person name="Gellesch M."/>
            <person name="Goldberg J."/>
            <person name="Griggs A."/>
            <person name="Gujja S."/>
            <person name="Heilman E.R."/>
            <person name="Heiman D."/>
            <person name="Hepburn T."/>
            <person name="Howarth C."/>
            <person name="Jen D."/>
            <person name="Larson L."/>
            <person name="Mehta T."/>
            <person name="Neiman D."/>
            <person name="Pearson M."/>
            <person name="Roberts A."/>
            <person name="Saif S."/>
            <person name="Shea T."/>
            <person name="Shenoy N."/>
            <person name="Sisk P."/>
            <person name="Stolte C."/>
            <person name="Sykes S."/>
            <person name="Walk T."/>
            <person name="White J."/>
            <person name="Yandava C."/>
            <person name="Haas B."/>
            <person name="Nusbaum C."/>
            <person name="Birren B."/>
        </authorList>
    </citation>
    <scope>NUCLEOTIDE SEQUENCE</scope>
    <source>
        <strain evidence="4">ATCC 64411</strain>
    </source>
</reference>
<gene>
    <name evidence="4" type="ORF">MAPG_04885</name>
</gene>
<evidence type="ECO:0000259" key="3">
    <source>
        <dbReference type="Pfam" id="PF00561"/>
    </source>
</evidence>
<dbReference type="PRINTS" id="PR00412">
    <property type="entry name" value="EPOXHYDRLASE"/>
</dbReference>
<reference evidence="5" key="5">
    <citation type="submission" date="2015-06" db="UniProtKB">
        <authorList>
            <consortium name="EnsemblFungi"/>
        </authorList>
    </citation>
    <scope>IDENTIFICATION</scope>
    <source>
        <strain evidence="5">ATCC 64411</strain>
    </source>
</reference>
<keyword evidence="1 4" id="KW-0378">Hydrolase</keyword>
<dbReference type="SUPFAM" id="SSF53474">
    <property type="entry name" value="alpha/beta-Hydrolases"/>
    <property type="match status" value="1"/>
</dbReference>
<dbReference type="InterPro" id="IPR000639">
    <property type="entry name" value="Epox_hydrolase-like"/>
</dbReference>
<feature type="domain" description="AB hydrolase-1" evidence="3">
    <location>
        <begin position="38"/>
        <end position="323"/>
    </location>
</feature>
<evidence type="ECO:0000313" key="4">
    <source>
        <dbReference type="EMBL" id="KLU85865.1"/>
    </source>
</evidence>
<evidence type="ECO:0000313" key="6">
    <source>
        <dbReference type="Proteomes" id="UP000011715"/>
    </source>
</evidence>
<keyword evidence="6" id="KW-1185">Reference proteome</keyword>
<dbReference type="EnsemblFungi" id="MAPG_04885T0">
    <property type="protein sequence ID" value="MAPG_04885T0"/>
    <property type="gene ID" value="MAPG_04885"/>
</dbReference>
<dbReference type="STRING" id="644358.A0A0C4DXX8"/>
<dbReference type="GO" id="GO:0016787">
    <property type="term" value="F:hydrolase activity"/>
    <property type="evidence" value="ECO:0007669"/>
    <property type="project" value="UniProtKB-KW"/>
</dbReference>
<name>A0A0C4DXX8_MAGP6</name>
<accession>A0A0C4DXX8</accession>
<organism evidence="5 6">
    <name type="scientific">Magnaporthiopsis poae (strain ATCC 64411 / 73-15)</name>
    <name type="common">Kentucky bluegrass fungus</name>
    <name type="synonym">Magnaporthe poae</name>
    <dbReference type="NCBI Taxonomy" id="644358"/>
    <lineage>
        <taxon>Eukaryota</taxon>
        <taxon>Fungi</taxon>
        <taxon>Dikarya</taxon>
        <taxon>Ascomycota</taxon>
        <taxon>Pezizomycotina</taxon>
        <taxon>Sordariomycetes</taxon>
        <taxon>Sordariomycetidae</taxon>
        <taxon>Magnaporthales</taxon>
        <taxon>Magnaporthaceae</taxon>
        <taxon>Magnaporthiopsis</taxon>
    </lineage>
</organism>